<proteinExistence type="predicted"/>
<keyword evidence="1" id="KW-0472">Membrane</keyword>
<feature type="transmembrane region" description="Helical" evidence="1">
    <location>
        <begin position="23"/>
        <end position="42"/>
    </location>
</feature>
<evidence type="ECO:0000313" key="3">
    <source>
        <dbReference type="Proteomes" id="UP000276133"/>
    </source>
</evidence>
<dbReference type="EMBL" id="REGN01011435">
    <property type="protein sequence ID" value="RMZ97414.1"/>
    <property type="molecule type" value="Genomic_DNA"/>
</dbReference>
<organism evidence="2 3">
    <name type="scientific">Brachionus plicatilis</name>
    <name type="common">Marine rotifer</name>
    <name type="synonym">Brachionus muelleri</name>
    <dbReference type="NCBI Taxonomy" id="10195"/>
    <lineage>
        <taxon>Eukaryota</taxon>
        <taxon>Metazoa</taxon>
        <taxon>Spiralia</taxon>
        <taxon>Gnathifera</taxon>
        <taxon>Rotifera</taxon>
        <taxon>Eurotatoria</taxon>
        <taxon>Monogononta</taxon>
        <taxon>Pseudotrocha</taxon>
        <taxon>Ploima</taxon>
        <taxon>Brachionidae</taxon>
        <taxon>Brachionus</taxon>
    </lineage>
</organism>
<dbReference type="AlphaFoldDB" id="A0A3M7PFC2"/>
<evidence type="ECO:0000256" key="1">
    <source>
        <dbReference type="SAM" id="Phobius"/>
    </source>
</evidence>
<accession>A0A3M7PFC2</accession>
<comment type="caution">
    <text evidence="2">The sequence shown here is derived from an EMBL/GenBank/DDBJ whole genome shotgun (WGS) entry which is preliminary data.</text>
</comment>
<gene>
    <name evidence="2" type="ORF">BpHYR1_019257</name>
</gene>
<evidence type="ECO:0000313" key="2">
    <source>
        <dbReference type="EMBL" id="RMZ97414.1"/>
    </source>
</evidence>
<dbReference type="Proteomes" id="UP000276133">
    <property type="component" value="Unassembled WGS sequence"/>
</dbReference>
<reference evidence="2 3" key="1">
    <citation type="journal article" date="2018" name="Sci. Rep.">
        <title>Genomic signatures of local adaptation to the degree of environmental predictability in rotifers.</title>
        <authorList>
            <person name="Franch-Gras L."/>
            <person name="Hahn C."/>
            <person name="Garcia-Roger E.M."/>
            <person name="Carmona M.J."/>
            <person name="Serra M."/>
            <person name="Gomez A."/>
        </authorList>
    </citation>
    <scope>NUCLEOTIDE SEQUENCE [LARGE SCALE GENOMIC DNA]</scope>
    <source>
        <strain evidence="2">HYR1</strain>
    </source>
</reference>
<sequence>MEEILKRQVATQFCFVHERSHSFFFISFHFLLQIFIIFSKYSHVEFKLLKSKTLNKIVNELAHAKKNEFGEVE</sequence>
<keyword evidence="1" id="KW-1133">Transmembrane helix</keyword>
<protein>
    <submittedName>
        <fullName evidence="2">Uncharacterized protein</fullName>
    </submittedName>
</protein>
<name>A0A3M7PFC2_BRAPC</name>
<keyword evidence="3" id="KW-1185">Reference proteome</keyword>
<keyword evidence="1" id="KW-0812">Transmembrane</keyword>